<dbReference type="GeneID" id="39583894"/>
<gene>
    <name evidence="3" type="ORF">SODALDRAFT_4980</name>
</gene>
<dbReference type="AlphaFoldDB" id="A0A3N2Q5F7"/>
<name>A0A3N2Q5F7_SODAK</name>
<dbReference type="Proteomes" id="UP000272025">
    <property type="component" value="Unassembled WGS sequence"/>
</dbReference>
<evidence type="ECO:0000256" key="2">
    <source>
        <dbReference type="SAM" id="Phobius"/>
    </source>
</evidence>
<evidence type="ECO:0000313" key="3">
    <source>
        <dbReference type="EMBL" id="ROT42000.1"/>
    </source>
</evidence>
<feature type="compositionally biased region" description="Pro residues" evidence="1">
    <location>
        <begin position="56"/>
        <end position="69"/>
    </location>
</feature>
<feature type="compositionally biased region" description="Low complexity" evidence="1">
    <location>
        <begin position="16"/>
        <end position="38"/>
    </location>
</feature>
<reference evidence="3 4" key="1">
    <citation type="journal article" date="2018" name="Mol. Ecol.">
        <title>The obligate alkalophilic soda-lake fungus Sodiomyces alkalinus has shifted to a protein diet.</title>
        <authorList>
            <person name="Grum-Grzhimaylo A.A."/>
            <person name="Falkoski D.L."/>
            <person name="van den Heuvel J."/>
            <person name="Valero-Jimenez C.A."/>
            <person name="Min B."/>
            <person name="Choi I.G."/>
            <person name="Lipzen A."/>
            <person name="Daum C.G."/>
            <person name="Aanen D.K."/>
            <person name="Tsang A."/>
            <person name="Henrissat B."/>
            <person name="Bilanenko E.N."/>
            <person name="de Vries R.P."/>
            <person name="van Kan J.A.L."/>
            <person name="Grigoriev I.V."/>
            <person name="Debets A.J.M."/>
        </authorList>
    </citation>
    <scope>NUCLEOTIDE SEQUENCE [LARGE SCALE GENOMIC DNA]</scope>
    <source>
        <strain evidence="3 4">F11</strain>
    </source>
</reference>
<organism evidence="3 4">
    <name type="scientific">Sodiomyces alkalinus (strain CBS 110278 / VKM F-3762 / F11)</name>
    <name type="common">Alkaliphilic filamentous fungus</name>
    <dbReference type="NCBI Taxonomy" id="1314773"/>
    <lineage>
        <taxon>Eukaryota</taxon>
        <taxon>Fungi</taxon>
        <taxon>Dikarya</taxon>
        <taxon>Ascomycota</taxon>
        <taxon>Pezizomycotina</taxon>
        <taxon>Sordariomycetes</taxon>
        <taxon>Hypocreomycetidae</taxon>
        <taxon>Glomerellales</taxon>
        <taxon>Plectosphaerellaceae</taxon>
        <taxon>Sodiomyces</taxon>
    </lineage>
</organism>
<feature type="transmembrane region" description="Helical" evidence="2">
    <location>
        <begin position="224"/>
        <end position="246"/>
    </location>
</feature>
<keyword evidence="2" id="KW-0812">Transmembrane</keyword>
<keyword evidence="2" id="KW-0472">Membrane</keyword>
<feature type="transmembrane region" description="Helical" evidence="2">
    <location>
        <begin position="147"/>
        <end position="169"/>
    </location>
</feature>
<sequence length="263" mass="29893">MSPPEHSDNASHGPDTTYPPSSPQPAYTQPSSSPSPYTRNDGGAIPYHVPDGNRPTYPPPPSALYPPPPPLPPGLPPTFHYRPPEFYIPPETPFRKKRRRCLYMYYVLRQAALVFPFVSLVLTVNIYVSRRGRYLNDDTDSADPVYYPMWLTVPLNGLVFLWAIINLLCLRRAHYRGGIPYQMQFGVELLFALASVVCFVLLVMNMVEENDIAHDVYPYHRYEVPLACLLGLLMITQWGLVARALFEVNVEKKRREVDSVVSV</sequence>
<dbReference type="EMBL" id="ML119051">
    <property type="protein sequence ID" value="ROT42000.1"/>
    <property type="molecule type" value="Genomic_DNA"/>
</dbReference>
<dbReference type="STRING" id="1314773.A0A3N2Q5F7"/>
<protein>
    <recommendedName>
        <fullName evidence="5">MARVEL domain-containing protein</fullName>
    </recommendedName>
</protein>
<evidence type="ECO:0000256" key="1">
    <source>
        <dbReference type="SAM" id="MobiDB-lite"/>
    </source>
</evidence>
<dbReference type="RefSeq" id="XP_028469806.1">
    <property type="nucleotide sequence ID" value="XM_028615417.1"/>
</dbReference>
<feature type="region of interest" description="Disordered" evidence="1">
    <location>
        <begin position="1"/>
        <end position="69"/>
    </location>
</feature>
<feature type="transmembrane region" description="Helical" evidence="2">
    <location>
        <begin position="103"/>
        <end position="127"/>
    </location>
</feature>
<proteinExistence type="predicted"/>
<dbReference type="OrthoDB" id="4813295at2759"/>
<feature type="transmembrane region" description="Helical" evidence="2">
    <location>
        <begin position="181"/>
        <end position="204"/>
    </location>
</feature>
<accession>A0A3N2Q5F7</accession>
<evidence type="ECO:0000313" key="4">
    <source>
        <dbReference type="Proteomes" id="UP000272025"/>
    </source>
</evidence>
<keyword evidence="4" id="KW-1185">Reference proteome</keyword>
<evidence type="ECO:0008006" key="5">
    <source>
        <dbReference type="Google" id="ProtNLM"/>
    </source>
</evidence>
<keyword evidence="2" id="KW-1133">Transmembrane helix</keyword>